<gene>
    <name evidence="2" type="ORF">KSMBR1_3084</name>
</gene>
<evidence type="ECO:0000313" key="2">
    <source>
        <dbReference type="EMBL" id="SOH05562.1"/>
    </source>
</evidence>
<evidence type="ECO:0000313" key="3">
    <source>
        <dbReference type="Proteomes" id="UP000221734"/>
    </source>
</evidence>
<dbReference type="AlphaFoldDB" id="A0A2C9CIL8"/>
<organism evidence="2 3">
    <name type="scientific">Kuenenia stuttgartiensis</name>
    <dbReference type="NCBI Taxonomy" id="174633"/>
    <lineage>
        <taxon>Bacteria</taxon>
        <taxon>Pseudomonadati</taxon>
        <taxon>Planctomycetota</taxon>
        <taxon>Candidatus Brocadiia</taxon>
        <taxon>Candidatus Brocadiales</taxon>
        <taxon>Candidatus Brocadiaceae</taxon>
        <taxon>Candidatus Kuenenia</taxon>
    </lineage>
</organism>
<proteinExistence type="predicted"/>
<feature type="coiled-coil region" evidence="1">
    <location>
        <begin position="446"/>
        <end position="473"/>
    </location>
</feature>
<protein>
    <submittedName>
        <fullName evidence="2">Small soluble cyt c</fullName>
    </submittedName>
</protein>
<dbReference type="EMBL" id="LT934425">
    <property type="protein sequence ID" value="SOH05562.1"/>
    <property type="molecule type" value="Genomic_DNA"/>
</dbReference>
<evidence type="ECO:0000256" key="1">
    <source>
        <dbReference type="SAM" id="Coils"/>
    </source>
</evidence>
<dbReference type="KEGG" id="kst:KSMBR1_3084"/>
<reference evidence="3" key="1">
    <citation type="submission" date="2017-10" db="EMBL/GenBank/DDBJ databases">
        <authorList>
            <person name="Frank J."/>
        </authorList>
    </citation>
    <scope>NUCLEOTIDE SEQUENCE [LARGE SCALE GENOMIC DNA]</scope>
</reference>
<keyword evidence="1" id="KW-0175">Coiled coil</keyword>
<accession>A0A2C9CIL8</accession>
<name>A0A2C9CIL8_KUEST</name>
<keyword evidence="3" id="KW-1185">Reference proteome</keyword>
<dbReference type="RefSeq" id="WP_099326127.1">
    <property type="nucleotide sequence ID" value="NZ_LT934425.1"/>
</dbReference>
<sequence length="839" mass="98327">METNLITTENYFYTLLKKNYHTSEKIRAQIRETKEKVRNIVQREPLKGFTINFQGEVIGCSFEKTLKIIAKRLFSKGVVNHILTLRDKNSVEVDATATQTEVEELIRFLMKRHVVLHYKKKTSKDISNMLIIDENEQNQLGSFIPDSLCCNYASFVESTEKYTGRLNSYLILNSLPLTTEKLGRELRFNKIETKNKVFTGTGLKEIYLNLNFLNLILMLDLEEHYLKLRIFSAQEEYLKSVEEKIDSLGFFADIFQYIASEDNPLLFNKNLFIDLMRIEHIIEKEDWKSLPAYGGYIYSALNKLNEHFKIMEEYNLFLTYANCIEKFLAKLDKKLFKQKSDFKNEKNDLNANYNELKKLHILSRHPSIKHTYLELLNSFSKLLTYIDFMSMQNKYYGKENTRQKALSLKRQGNRFISGIKKFVTSVLDHSTTNSINSLLSKKEVFVNEQEVDVHKLIEKLKKKLKEISQLKTASGRDAYMEARTCIPLLTYLSDILDQLNEIVKKDELGKNTQDLYKNVFLKSKLNKFTTLFNELDRLVTFDDEDEKEFVRKISADLQKFLYSKPLKEDNYTKIIDKISALEDFVINKNKPHLESVDKIHTFTQKFNQNNVFKNIIDIKTEIEKMLELERKFLQIETFKKEGDFFSYSSKELDCFLEEIIIFNKKLKANGYWNNKSNFEEIEKKFDQLIAEVNDIENRIVSSARNENNKISKETIKYVDYLKNSIVTRKGLEGAVILIQNQISQIAGFIHAIKASLCQQSFVHSGVSTSVLFDQITFLLSSIDVKLLDMDKLTEDMFIDCISTISHYQVGETFQEPQNDDINRLMLEIRKREIIKTYKN</sequence>
<dbReference type="Proteomes" id="UP000221734">
    <property type="component" value="Chromosome Kuenenia_stuttgartiensis_MBR1"/>
</dbReference>
<dbReference type="OrthoDB" id="223195at2"/>